<dbReference type="Pfam" id="PF01845">
    <property type="entry name" value="CcdB"/>
    <property type="match status" value="1"/>
</dbReference>
<dbReference type="OrthoDB" id="9813510at2"/>
<dbReference type="AlphaFoldDB" id="A0A2G8TAT7"/>
<comment type="caution">
    <text evidence="8">The sequence shown here is derived from an EMBL/GenBank/DDBJ whole genome shotgun (WGS) entry which is preliminary data.</text>
</comment>
<gene>
    <name evidence="8" type="ORF">CR105_20295</name>
</gene>
<dbReference type="Gene3D" id="2.30.30.110">
    <property type="match status" value="1"/>
</dbReference>
<comment type="similarity">
    <text evidence="1">Belongs to the CcdB toxin family.</text>
</comment>
<evidence type="ECO:0000256" key="7">
    <source>
        <dbReference type="ARBA" id="ARBA00033135"/>
    </source>
</evidence>
<dbReference type="EMBL" id="PDOC01000016">
    <property type="protein sequence ID" value="PIL43142.1"/>
    <property type="molecule type" value="Genomic_DNA"/>
</dbReference>
<dbReference type="GO" id="GO:0006276">
    <property type="term" value="P:plasmid maintenance"/>
    <property type="evidence" value="ECO:0007669"/>
    <property type="project" value="InterPro"/>
</dbReference>
<accession>A0A2G8TAT7</accession>
<evidence type="ECO:0000256" key="2">
    <source>
        <dbReference type="ARBA" id="ARBA00015075"/>
    </source>
</evidence>
<evidence type="ECO:0000313" key="8">
    <source>
        <dbReference type="EMBL" id="PIL43142.1"/>
    </source>
</evidence>
<protein>
    <recommendedName>
        <fullName evidence="2">Toxin CcdB</fullName>
    </recommendedName>
    <alternativeName>
        <fullName evidence="7">Cytotoxic protein CcdB</fullName>
    </alternativeName>
    <alternativeName>
        <fullName evidence="6">Protein LetD</fullName>
    </alternativeName>
</protein>
<evidence type="ECO:0000256" key="4">
    <source>
        <dbReference type="ARBA" id="ARBA00023015"/>
    </source>
</evidence>
<keyword evidence="4" id="KW-0805">Transcription regulation</keyword>
<evidence type="ECO:0000256" key="1">
    <source>
        <dbReference type="ARBA" id="ARBA00005230"/>
    </source>
</evidence>
<dbReference type="InterPro" id="IPR011067">
    <property type="entry name" value="Plasmid_toxin/cell-grow_inhib"/>
</dbReference>
<keyword evidence="9" id="KW-1185">Reference proteome</keyword>
<name>A0A2G8TAT7_9BURK</name>
<dbReference type="SUPFAM" id="SSF50118">
    <property type="entry name" value="Cell growth inhibitor/plasmid maintenance toxic component"/>
    <property type="match status" value="1"/>
</dbReference>
<organism evidence="8 9">
    <name type="scientific">Massilia eurypsychrophila</name>
    <dbReference type="NCBI Taxonomy" id="1485217"/>
    <lineage>
        <taxon>Bacteria</taxon>
        <taxon>Pseudomonadati</taxon>
        <taxon>Pseudomonadota</taxon>
        <taxon>Betaproteobacteria</taxon>
        <taxon>Burkholderiales</taxon>
        <taxon>Oxalobacteraceae</taxon>
        <taxon>Telluria group</taxon>
        <taxon>Massilia</taxon>
    </lineage>
</organism>
<sequence length="102" mass="11758">MPRFDIFVNPNTSARHLLYVDVQSDFVRLSTRWCIPLSRHVPPRAIVQDVQALIEFERQEYVMDTPNLLAVPASLLRQHAGRLSTSDQMIAESCIEFVLRGY</sequence>
<dbReference type="GO" id="GO:0008657">
    <property type="term" value="F:DNA topoisomerase type II (double strand cut, ATP-hydrolyzing) inhibitor activity"/>
    <property type="evidence" value="ECO:0007669"/>
    <property type="project" value="InterPro"/>
</dbReference>
<evidence type="ECO:0000256" key="3">
    <source>
        <dbReference type="ARBA" id="ARBA00022491"/>
    </source>
</evidence>
<evidence type="ECO:0000256" key="6">
    <source>
        <dbReference type="ARBA" id="ARBA00029628"/>
    </source>
</evidence>
<dbReference type="Proteomes" id="UP000230390">
    <property type="component" value="Unassembled WGS sequence"/>
</dbReference>
<reference evidence="8 9" key="1">
    <citation type="submission" date="2017-10" db="EMBL/GenBank/DDBJ databases">
        <title>Massilia psychrophilum sp. nov., a novel purple-pigmented bacterium isolated from Tianshan glacier, Xinjiang Municipality, China.</title>
        <authorList>
            <person name="Wang H."/>
        </authorList>
    </citation>
    <scope>NUCLEOTIDE SEQUENCE [LARGE SCALE GENOMIC DNA]</scope>
    <source>
        <strain evidence="8 9">JCM 30074</strain>
    </source>
</reference>
<dbReference type="RefSeq" id="WP_099791584.1">
    <property type="nucleotide sequence ID" value="NZ_JBHLYV010000095.1"/>
</dbReference>
<proteinExistence type="inferred from homology"/>
<keyword evidence="5" id="KW-0804">Transcription</keyword>
<evidence type="ECO:0000313" key="9">
    <source>
        <dbReference type="Proteomes" id="UP000230390"/>
    </source>
</evidence>
<dbReference type="InterPro" id="IPR002712">
    <property type="entry name" value="CcdB"/>
</dbReference>
<evidence type="ECO:0000256" key="5">
    <source>
        <dbReference type="ARBA" id="ARBA00023163"/>
    </source>
</evidence>
<keyword evidence="3" id="KW-0678">Repressor</keyword>